<accession>A0A382RTB6</accession>
<feature type="region of interest" description="Disordered" evidence="3">
    <location>
        <begin position="1"/>
        <end position="22"/>
    </location>
</feature>
<evidence type="ECO:0000313" key="4">
    <source>
        <dbReference type="EMBL" id="SVD00700.1"/>
    </source>
</evidence>
<sequence length="260" mass="29439">MKSKKEKSKSINSGNRPSSLKPEGDWNRIFSYHAMDVEITRAEGIYYYDTDDNRYIDASGGPFAFTLPHGDPRMKQAISDQMDSFTHINPTLASRPQADYCAKVSEITPSKLNTTYLVSGGSEAVETAMKVARQHHLAKGNTGKYKIISNYGSYHGMTLATQGLSGNPGYDKYFGQMLTKWPHIHQYSDHEKPERLTREEWAIKCAERLEKMIYFEGPKSVAAYIATPHGCGSDWGVVPPKEYWQEIRRICDHYDVLLIA</sequence>
<organism evidence="4">
    <name type="scientific">marine metagenome</name>
    <dbReference type="NCBI Taxonomy" id="408172"/>
    <lineage>
        <taxon>unclassified sequences</taxon>
        <taxon>metagenomes</taxon>
        <taxon>ecological metagenomes</taxon>
    </lineage>
</organism>
<dbReference type="SUPFAM" id="SSF53383">
    <property type="entry name" value="PLP-dependent transferases"/>
    <property type="match status" value="1"/>
</dbReference>
<keyword evidence="2" id="KW-0663">Pyridoxal phosphate</keyword>
<comment type="similarity">
    <text evidence="1">Belongs to the class-III pyridoxal-phosphate-dependent aminotransferase family.</text>
</comment>
<dbReference type="PANTHER" id="PTHR43094">
    <property type="entry name" value="AMINOTRANSFERASE"/>
    <property type="match status" value="1"/>
</dbReference>
<dbReference type="InterPro" id="IPR015421">
    <property type="entry name" value="PyrdxlP-dep_Trfase_major"/>
</dbReference>
<name>A0A382RTB6_9ZZZZ</name>
<dbReference type="Gene3D" id="3.40.640.10">
    <property type="entry name" value="Type I PLP-dependent aspartate aminotransferase-like (Major domain)"/>
    <property type="match status" value="1"/>
</dbReference>
<dbReference type="Pfam" id="PF00202">
    <property type="entry name" value="Aminotran_3"/>
    <property type="match status" value="1"/>
</dbReference>
<evidence type="ECO:0000256" key="3">
    <source>
        <dbReference type="SAM" id="MobiDB-lite"/>
    </source>
</evidence>
<evidence type="ECO:0008006" key="5">
    <source>
        <dbReference type="Google" id="ProtNLM"/>
    </source>
</evidence>
<dbReference type="InterPro" id="IPR015422">
    <property type="entry name" value="PyrdxlP-dep_Trfase_small"/>
</dbReference>
<gene>
    <name evidence="4" type="ORF">METZ01_LOCUS353554</name>
</gene>
<dbReference type="InterPro" id="IPR005814">
    <property type="entry name" value="Aminotrans_3"/>
</dbReference>
<dbReference type="Gene3D" id="3.90.1150.10">
    <property type="entry name" value="Aspartate Aminotransferase, domain 1"/>
    <property type="match status" value="1"/>
</dbReference>
<dbReference type="PANTHER" id="PTHR43094:SF1">
    <property type="entry name" value="AMINOTRANSFERASE CLASS-III"/>
    <property type="match status" value="1"/>
</dbReference>
<evidence type="ECO:0000256" key="2">
    <source>
        <dbReference type="ARBA" id="ARBA00022898"/>
    </source>
</evidence>
<reference evidence="4" key="1">
    <citation type="submission" date="2018-05" db="EMBL/GenBank/DDBJ databases">
        <authorList>
            <person name="Lanie J.A."/>
            <person name="Ng W.-L."/>
            <person name="Kazmierczak K.M."/>
            <person name="Andrzejewski T.M."/>
            <person name="Davidsen T.M."/>
            <person name="Wayne K.J."/>
            <person name="Tettelin H."/>
            <person name="Glass J.I."/>
            <person name="Rusch D."/>
            <person name="Podicherti R."/>
            <person name="Tsui H.-C.T."/>
            <person name="Winkler M.E."/>
        </authorList>
    </citation>
    <scope>NUCLEOTIDE SEQUENCE</scope>
</reference>
<evidence type="ECO:0000256" key="1">
    <source>
        <dbReference type="ARBA" id="ARBA00008954"/>
    </source>
</evidence>
<proteinExistence type="inferred from homology"/>
<dbReference type="GO" id="GO:0030170">
    <property type="term" value="F:pyridoxal phosphate binding"/>
    <property type="evidence" value="ECO:0007669"/>
    <property type="project" value="InterPro"/>
</dbReference>
<dbReference type="GO" id="GO:0008483">
    <property type="term" value="F:transaminase activity"/>
    <property type="evidence" value="ECO:0007669"/>
    <property type="project" value="InterPro"/>
</dbReference>
<dbReference type="EMBL" id="UINC01123913">
    <property type="protein sequence ID" value="SVD00700.1"/>
    <property type="molecule type" value="Genomic_DNA"/>
</dbReference>
<dbReference type="InterPro" id="IPR015424">
    <property type="entry name" value="PyrdxlP-dep_Trfase"/>
</dbReference>
<feature type="non-terminal residue" evidence="4">
    <location>
        <position position="260"/>
    </location>
</feature>
<dbReference type="AlphaFoldDB" id="A0A382RTB6"/>
<protein>
    <recommendedName>
        <fullName evidence="5">Aspartate aminotransferase family protein</fullName>
    </recommendedName>
</protein>